<accession>A0A414PY89</accession>
<name>A0A414PY89_FUSMR</name>
<organism evidence="1 2">
    <name type="scientific">Fusobacterium mortiferum</name>
    <dbReference type="NCBI Taxonomy" id="850"/>
    <lineage>
        <taxon>Bacteria</taxon>
        <taxon>Fusobacteriati</taxon>
        <taxon>Fusobacteriota</taxon>
        <taxon>Fusobacteriia</taxon>
        <taxon>Fusobacteriales</taxon>
        <taxon>Fusobacteriaceae</taxon>
        <taxon>Fusobacterium</taxon>
    </lineage>
</organism>
<evidence type="ECO:0000313" key="1">
    <source>
        <dbReference type="EMBL" id="RHF73441.1"/>
    </source>
</evidence>
<dbReference type="EMBL" id="QRHL01000004">
    <property type="protein sequence ID" value="RHF73441.1"/>
    <property type="molecule type" value="Genomic_DNA"/>
</dbReference>
<dbReference type="Proteomes" id="UP000284676">
    <property type="component" value="Unassembled WGS sequence"/>
</dbReference>
<gene>
    <name evidence="1" type="ORF">DW663_04005</name>
</gene>
<reference evidence="1 2" key="1">
    <citation type="submission" date="2018-08" db="EMBL/GenBank/DDBJ databases">
        <title>A genome reference for cultivated species of the human gut microbiota.</title>
        <authorList>
            <person name="Zou Y."/>
            <person name="Xue W."/>
            <person name="Luo G."/>
        </authorList>
    </citation>
    <scope>NUCLEOTIDE SEQUENCE [LARGE SCALE GENOMIC DNA]</scope>
    <source>
        <strain evidence="1 2">AM25-1</strain>
    </source>
</reference>
<protein>
    <submittedName>
        <fullName evidence="1">Uncharacterized protein</fullName>
    </submittedName>
</protein>
<proteinExistence type="predicted"/>
<comment type="caution">
    <text evidence="1">The sequence shown here is derived from an EMBL/GenBank/DDBJ whole genome shotgun (WGS) entry which is preliminary data.</text>
</comment>
<dbReference type="RefSeq" id="WP_118234140.1">
    <property type="nucleotide sequence ID" value="NZ_QRHL01000004.1"/>
</dbReference>
<sequence length="1555" mass="176832">MYKIKRNILLLLLFTIFTVLTFAKLPQAPNMVITENPDKPVTTVTASKNREHAEMNITVNKINIEEIEGIELPTGEILLFLSSLEEKKDKMRREEVYYVTDSIENFPDISTTNGKRIIANLQKLKDSVLSNGIKVNNYGEITIIDTDKKYGELYIGIVDKLSGDISKIWKINSNKYEIEELKGNFEKNALVIDLRGKKELSENLKKKKIKIFPFMNKENRFTARTNNSMNISYEYKENNYKSGMGYSVDELNIKFPVGIDKGIILDEENRKIYIARGVEDIDPNDNNLSQYVNLKEARYIEENGKYYIWVGNYRRVNRAWGFGAADFKYYNFSFDKDRSREVSLTFVNQFDSSVRTEKLIIDYENPEQIAIAGFADGKRNGVIRSEFYSMYGLPDIARYGLNYPKRVNKNPDTLDYGWVLAFKLRFEIPKDLYDTIKSGAYTRVLNSSRIEVGMRGWNNNPNDDRVETETLLIPGNLNTGIIGGIEEKIDFSNTFVGESFSSKKIRDSFPLKDDYLLEIEGQRYSVSSLETTPIEVGNKMKMGIRTENGSKTFYFIRKEKDSKLSTEIVIYASDGTKLMIYGVDTIVPWMDDPQEIVLTLNSPLYSKIGLTEGVSEIEKGDTAIQGDKEYNLGSRSGTFWQINDKNIGTRLKFHGDSPSRTYDDNVSTISFWKGPTYGTGETKVELSTQNLKAYFEILNWDLKAQDIRVGYESVHYKQDILIKIPAFNGLDYLDYEDKDPGVDYSKKQVAKETMRSNGMIGSFNIVTPYYNLKALGELDGHSAFAIRIPKTITLEATDDVEVMDVEINIEASDNKSASVKVEKDGYIYFYPKSTGDSSTAMDINIRLNQTFNKTRSSKNAEHILRYYGTNLKLVEVGVEKKGTFIGDTAIDNLTFRLTSEIKSDNIEFEDDKIGTIKESQFTFLGVTSDKMLTVAGRSVLASKLMSDGQELSTLGVKVRYDINSHKFTFEKIKNIGKSQEIEIGLHLGSDGFSPIAQKMIFNIVNREYKEVEINLDNPIVSKNLGDSYGSLRIKSNNGRAIGEYLDATGNILSKTIKNGQYNLDGKIIGDVVNFQTSKNIVLKHNGVRESLQVKADGTIDKKYLEDSITKLAIDYESRNGTIEGLEIYLEKWDYKSKTIEFVMVHDTFVNKYTLRIPNLVLETYLDKTVDNKIDYSSKIMSKVIQEYLGNIEIGSFTLGLKEQDLRVLRSKKVNVSALHIKIPKQTFNAEIQSLNGDKITDIQTKFKLGELRGLTLEAGENYYFVHPNNEMLTDKLQFDIKVELISQIKKLKLNSKTEYKIIIPNTQIAIALHNVGVGGNNLQEEIIVNQVEFIVSNKNYEEIFDMTTEKLGALKEGENNFILNDSNSIEIYDENLLKTTLSATQLKTNGYTEGGLTLKYDINSSKLVVTRDKGEFLDKNYTLIIKENGLKIREVKVTLKNRLSFEIIGEAKLDFGDFFQGDIKYAENIIKFKNNEKAKIQVELKSTTGEMTLNGMATSEINKKVQLSEFKIFDLNTKDSNENSFRIRGRAESTPTTEVGEYKGLMEVIITILPE</sequence>
<evidence type="ECO:0000313" key="2">
    <source>
        <dbReference type="Proteomes" id="UP000284676"/>
    </source>
</evidence>